<dbReference type="EMBL" id="CM007387">
    <property type="protein sequence ID" value="ONK63030.1"/>
    <property type="molecule type" value="Genomic_DNA"/>
</dbReference>
<sequence>MFLPTEKEKGRVNQPSEPLRESVLVWHSRIMSFSLQRHPPYASIRPIRTDFFNPSLHHSTSSIKRSTTTKQPPNTLNQTFFPPEAADTKGLNIMASDNNGVDLSPPPPRSRSPFLSSWVLFWIQQSMQGNSQLGIYVKHVPPLWGLS</sequence>
<feature type="compositionally biased region" description="Low complexity" evidence="1">
    <location>
        <begin position="59"/>
        <end position="70"/>
    </location>
</feature>
<reference evidence="3" key="1">
    <citation type="journal article" date="2017" name="Nat. Commun.">
        <title>The asparagus genome sheds light on the origin and evolution of a young Y chromosome.</title>
        <authorList>
            <person name="Harkess A."/>
            <person name="Zhou J."/>
            <person name="Xu C."/>
            <person name="Bowers J.E."/>
            <person name="Van der Hulst R."/>
            <person name="Ayyampalayam S."/>
            <person name="Mercati F."/>
            <person name="Riccardi P."/>
            <person name="McKain M.R."/>
            <person name="Kakrana A."/>
            <person name="Tang H."/>
            <person name="Ray J."/>
            <person name="Groenendijk J."/>
            <person name="Arikit S."/>
            <person name="Mathioni S.M."/>
            <person name="Nakano M."/>
            <person name="Shan H."/>
            <person name="Telgmann-Rauber A."/>
            <person name="Kanno A."/>
            <person name="Yue Z."/>
            <person name="Chen H."/>
            <person name="Li W."/>
            <person name="Chen Y."/>
            <person name="Xu X."/>
            <person name="Zhang Y."/>
            <person name="Luo S."/>
            <person name="Chen H."/>
            <person name="Gao J."/>
            <person name="Mao Z."/>
            <person name="Pires J.C."/>
            <person name="Luo M."/>
            <person name="Kudrna D."/>
            <person name="Wing R.A."/>
            <person name="Meyers B.C."/>
            <person name="Yi K."/>
            <person name="Kong H."/>
            <person name="Lavrijsen P."/>
            <person name="Sunseri F."/>
            <person name="Falavigna A."/>
            <person name="Ye Y."/>
            <person name="Leebens-Mack J.H."/>
            <person name="Chen G."/>
        </authorList>
    </citation>
    <scope>NUCLEOTIDE SEQUENCE [LARGE SCALE GENOMIC DNA]</scope>
    <source>
        <strain evidence="3">cv. DH0086</strain>
    </source>
</reference>
<feature type="region of interest" description="Disordered" evidence="1">
    <location>
        <begin position="58"/>
        <end position="83"/>
    </location>
</feature>
<dbReference type="Proteomes" id="UP000243459">
    <property type="component" value="Chromosome 7"/>
</dbReference>
<keyword evidence="3" id="KW-1185">Reference proteome</keyword>
<evidence type="ECO:0000313" key="2">
    <source>
        <dbReference type="EMBL" id="ONK63030.1"/>
    </source>
</evidence>
<proteinExistence type="predicted"/>
<evidence type="ECO:0000313" key="3">
    <source>
        <dbReference type="Proteomes" id="UP000243459"/>
    </source>
</evidence>
<dbReference type="AlphaFoldDB" id="A0A5P1EG34"/>
<name>A0A5P1EG34_ASPOF</name>
<protein>
    <submittedName>
        <fullName evidence="2">Uncharacterized protein</fullName>
    </submittedName>
</protein>
<evidence type="ECO:0000256" key="1">
    <source>
        <dbReference type="SAM" id="MobiDB-lite"/>
    </source>
</evidence>
<dbReference type="Gramene" id="ONK63030">
    <property type="protein sequence ID" value="ONK63030"/>
    <property type="gene ID" value="A4U43_C07F10670"/>
</dbReference>
<feature type="compositionally biased region" description="Polar residues" evidence="1">
    <location>
        <begin position="71"/>
        <end position="80"/>
    </location>
</feature>
<gene>
    <name evidence="2" type="ORF">A4U43_C07F10670</name>
</gene>
<organism evidence="2 3">
    <name type="scientific">Asparagus officinalis</name>
    <name type="common">Garden asparagus</name>
    <dbReference type="NCBI Taxonomy" id="4686"/>
    <lineage>
        <taxon>Eukaryota</taxon>
        <taxon>Viridiplantae</taxon>
        <taxon>Streptophyta</taxon>
        <taxon>Embryophyta</taxon>
        <taxon>Tracheophyta</taxon>
        <taxon>Spermatophyta</taxon>
        <taxon>Magnoliopsida</taxon>
        <taxon>Liliopsida</taxon>
        <taxon>Asparagales</taxon>
        <taxon>Asparagaceae</taxon>
        <taxon>Asparagoideae</taxon>
        <taxon>Asparagus</taxon>
    </lineage>
</organism>
<accession>A0A5P1EG34</accession>